<comment type="caution">
    <text evidence="4">The sequence shown here is derived from an EMBL/GenBank/DDBJ whole genome shotgun (WGS) entry which is preliminary data.</text>
</comment>
<dbReference type="InterPro" id="IPR036661">
    <property type="entry name" value="Luciferase-like_sf"/>
</dbReference>
<comment type="similarity">
    <text evidence="1">To bacterial alkanal monooxygenase alpha and beta chains.</text>
</comment>
<feature type="domain" description="Luciferase-like" evidence="3">
    <location>
        <begin position="12"/>
        <end position="306"/>
    </location>
</feature>
<dbReference type="InterPro" id="IPR050766">
    <property type="entry name" value="Bact_Lucif_Oxidored"/>
</dbReference>
<dbReference type="Proteomes" id="UP001139461">
    <property type="component" value="Unassembled WGS sequence"/>
</dbReference>
<dbReference type="RefSeq" id="WP_237604131.1">
    <property type="nucleotide sequence ID" value="NZ_JAIRBA010000042.1"/>
</dbReference>
<dbReference type="NCBIfam" id="TIGR03558">
    <property type="entry name" value="oxido_grp_1"/>
    <property type="match status" value="1"/>
</dbReference>
<name>A0A9X1QYW2_9FLAO</name>
<dbReference type="PANTHER" id="PTHR30137">
    <property type="entry name" value="LUCIFERASE-LIKE MONOOXYGENASE"/>
    <property type="match status" value="1"/>
</dbReference>
<dbReference type="InterPro" id="IPR011251">
    <property type="entry name" value="Luciferase-like_dom"/>
</dbReference>
<proteinExistence type="predicted"/>
<dbReference type="EMBL" id="JAIRBA010000042">
    <property type="protein sequence ID" value="MCG2420354.1"/>
    <property type="molecule type" value="Genomic_DNA"/>
</dbReference>
<dbReference type="GO" id="GO:0016705">
    <property type="term" value="F:oxidoreductase activity, acting on paired donors, with incorporation or reduction of molecular oxygen"/>
    <property type="evidence" value="ECO:0007669"/>
    <property type="project" value="InterPro"/>
</dbReference>
<evidence type="ECO:0000256" key="2">
    <source>
        <dbReference type="ARBA" id="ARBA00074555"/>
    </source>
</evidence>
<keyword evidence="5" id="KW-1185">Reference proteome</keyword>
<dbReference type="Gene3D" id="3.20.20.30">
    <property type="entry name" value="Luciferase-like domain"/>
    <property type="match status" value="1"/>
</dbReference>
<dbReference type="GO" id="GO:0005829">
    <property type="term" value="C:cytosol"/>
    <property type="evidence" value="ECO:0007669"/>
    <property type="project" value="TreeGrafter"/>
</dbReference>
<organism evidence="4 5">
    <name type="scientific">Aequorivita vitellina</name>
    <dbReference type="NCBI Taxonomy" id="2874475"/>
    <lineage>
        <taxon>Bacteria</taxon>
        <taxon>Pseudomonadati</taxon>
        <taxon>Bacteroidota</taxon>
        <taxon>Flavobacteriia</taxon>
        <taxon>Flavobacteriales</taxon>
        <taxon>Flavobacteriaceae</taxon>
        <taxon>Aequorivita</taxon>
    </lineage>
</organism>
<reference evidence="4" key="1">
    <citation type="submission" date="2021-09" db="EMBL/GenBank/DDBJ databases">
        <title>Genome of Aequorivita sp. strain F47161.</title>
        <authorList>
            <person name="Wang Y."/>
        </authorList>
    </citation>
    <scope>NUCLEOTIDE SEQUENCE</scope>
    <source>
        <strain evidence="4">F47161</strain>
    </source>
</reference>
<gene>
    <name evidence="4" type="ORF">K8089_15115</name>
</gene>
<dbReference type="SUPFAM" id="SSF51679">
    <property type="entry name" value="Bacterial luciferase-like"/>
    <property type="match status" value="1"/>
</dbReference>
<dbReference type="InterPro" id="IPR019949">
    <property type="entry name" value="CmoO-like"/>
</dbReference>
<sequence>MINEEQIINIPFSVLDLVPVLEGSSHKAAMESSVALAQHVEKLNYKRFWISEHHNAESLVSSATPVLIGYVAENTKTIRVGSGGVMLPNHAPLIVAEQFGTLATLYPNRIDLGLGRAPGTDQLTARALRRERTETVNDFPNDIQELQQYFSKNNAHSPVRAIPGEGLEVPLYLLGSSTFSAQLAGALGLPYAFASHFAPTHLHDALGLYHRNFEASNQLLKPYSMACVNVVVADTDEEAEFLATSMKLFMLNIIRNTRAPLPPPVKSMNGLWSPMEEAQILKMMQYTFVGSQKTVREKLVRFISETRVDELITVAHIHNQQSRLKSFELLAQLKQETQV</sequence>
<evidence type="ECO:0000313" key="5">
    <source>
        <dbReference type="Proteomes" id="UP001139461"/>
    </source>
</evidence>
<evidence type="ECO:0000256" key="1">
    <source>
        <dbReference type="ARBA" id="ARBA00007789"/>
    </source>
</evidence>
<accession>A0A9X1QYW2</accession>
<dbReference type="Pfam" id="PF00296">
    <property type="entry name" value="Bac_luciferase"/>
    <property type="match status" value="1"/>
</dbReference>
<dbReference type="FunFam" id="3.20.20.30:FF:000002">
    <property type="entry name" value="LLM class flavin-dependent oxidoreductase"/>
    <property type="match status" value="1"/>
</dbReference>
<evidence type="ECO:0000313" key="4">
    <source>
        <dbReference type="EMBL" id="MCG2420354.1"/>
    </source>
</evidence>
<dbReference type="AlphaFoldDB" id="A0A9X1QYW2"/>
<evidence type="ECO:0000259" key="3">
    <source>
        <dbReference type="Pfam" id="PF00296"/>
    </source>
</evidence>
<protein>
    <recommendedName>
        <fullName evidence="2">Luciferase-like monooxygenase</fullName>
    </recommendedName>
</protein>
<dbReference type="PANTHER" id="PTHR30137:SF6">
    <property type="entry name" value="LUCIFERASE-LIKE MONOOXYGENASE"/>
    <property type="match status" value="1"/>
</dbReference>